<dbReference type="PROSITE" id="PS50949">
    <property type="entry name" value="HTH_GNTR"/>
    <property type="match status" value="1"/>
</dbReference>
<dbReference type="SMART" id="SM00345">
    <property type="entry name" value="HTH_GNTR"/>
    <property type="match status" value="1"/>
</dbReference>
<dbReference type="GO" id="GO:0003700">
    <property type="term" value="F:DNA-binding transcription factor activity"/>
    <property type="evidence" value="ECO:0007669"/>
    <property type="project" value="InterPro"/>
</dbReference>
<dbReference type="OrthoDB" id="9801546at2"/>
<evidence type="ECO:0000256" key="1">
    <source>
        <dbReference type="ARBA" id="ARBA00023015"/>
    </source>
</evidence>
<dbReference type="PATRIC" id="fig|263475.3.peg.2528"/>
<dbReference type="InterPro" id="IPR000524">
    <property type="entry name" value="Tscrpt_reg_HTH_GntR"/>
</dbReference>
<dbReference type="AlphaFoldDB" id="A0A0M0LCE1"/>
<feature type="domain" description="HTH gntR-type" evidence="4">
    <location>
        <begin position="9"/>
        <end position="77"/>
    </location>
</feature>
<dbReference type="Proteomes" id="UP000036867">
    <property type="component" value="Unassembled WGS sequence"/>
</dbReference>
<dbReference type="GO" id="GO:0003677">
    <property type="term" value="F:DNA binding"/>
    <property type="evidence" value="ECO:0007669"/>
    <property type="project" value="UniProtKB-KW"/>
</dbReference>
<gene>
    <name evidence="5" type="ORF">AMD00_18435</name>
</gene>
<evidence type="ECO:0000313" key="6">
    <source>
        <dbReference type="Proteomes" id="UP000036867"/>
    </source>
</evidence>
<sequence length="121" mass="13952">MSVDFLKDKPIYQQLVDRICGDIIRGSLKSGDRLPSVREYAVEAGVNANTMQRVYKELEQLDITETKRGQGTFVTENRERLAELREEMKLGLVESFIHNMESLGFTQREMIEVLQAKERGE</sequence>
<dbReference type="InterPro" id="IPR036388">
    <property type="entry name" value="WH-like_DNA-bd_sf"/>
</dbReference>
<keyword evidence="6" id="KW-1185">Reference proteome</keyword>
<keyword evidence="2" id="KW-0238">DNA-binding</keyword>
<dbReference type="InterPro" id="IPR036390">
    <property type="entry name" value="WH_DNA-bd_sf"/>
</dbReference>
<comment type="caution">
    <text evidence="5">The sequence shown here is derived from an EMBL/GenBank/DDBJ whole genome shotgun (WGS) entry which is preliminary data.</text>
</comment>
<evidence type="ECO:0000259" key="4">
    <source>
        <dbReference type="PROSITE" id="PS50949"/>
    </source>
</evidence>
<dbReference type="SUPFAM" id="SSF46785">
    <property type="entry name" value="Winged helix' DNA-binding domain"/>
    <property type="match status" value="1"/>
</dbReference>
<evidence type="ECO:0000313" key="5">
    <source>
        <dbReference type="EMBL" id="KOO48373.1"/>
    </source>
</evidence>
<dbReference type="STRING" id="263475.AMD00_18435"/>
<dbReference type="PANTHER" id="PTHR38445:SF6">
    <property type="entry name" value="GNTR-FAMILY TRANSCRIPTIONAL REGULATOR"/>
    <property type="match status" value="1"/>
</dbReference>
<accession>A0A0M0LCE1</accession>
<evidence type="ECO:0000256" key="2">
    <source>
        <dbReference type="ARBA" id="ARBA00023125"/>
    </source>
</evidence>
<protein>
    <submittedName>
        <fullName evidence="5">Transcriptional regulator</fullName>
    </submittedName>
</protein>
<dbReference type="Pfam" id="PF00392">
    <property type="entry name" value="GntR"/>
    <property type="match status" value="1"/>
</dbReference>
<name>A0A0M0LCE1_9BACL</name>
<dbReference type="RefSeq" id="WP_053418508.1">
    <property type="nucleotide sequence ID" value="NZ_LILB01000007.1"/>
</dbReference>
<reference evidence="6" key="1">
    <citation type="submission" date="2015-08" db="EMBL/GenBank/DDBJ databases">
        <title>Fjat-10028 dsm 16317.</title>
        <authorList>
            <person name="Liu B."/>
            <person name="Wang J."/>
            <person name="Zhu Y."/>
            <person name="Liu G."/>
            <person name="Chen Q."/>
            <person name="Chen Z."/>
            <person name="Lan J."/>
            <person name="Che J."/>
            <person name="Ge C."/>
            <person name="Shi H."/>
            <person name="Pan Z."/>
            <person name="Liu X."/>
        </authorList>
    </citation>
    <scope>NUCLEOTIDE SEQUENCE [LARGE SCALE GENOMIC DNA]</scope>
    <source>
        <strain evidence="6">DSM 16317</strain>
    </source>
</reference>
<dbReference type="EMBL" id="LILB01000007">
    <property type="protein sequence ID" value="KOO48373.1"/>
    <property type="molecule type" value="Genomic_DNA"/>
</dbReference>
<keyword evidence="3" id="KW-0804">Transcription</keyword>
<dbReference type="Gene3D" id="1.10.10.10">
    <property type="entry name" value="Winged helix-like DNA-binding domain superfamily/Winged helix DNA-binding domain"/>
    <property type="match status" value="1"/>
</dbReference>
<dbReference type="PANTHER" id="PTHR38445">
    <property type="entry name" value="HTH-TYPE TRANSCRIPTIONAL REPRESSOR YTRA"/>
    <property type="match status" value="1"/>
</dbReference>
<organism evidence="5 6">
    <name type="scientific">Viridibacillus arvi</name>
    <dbReference type="NCBI Taxonomy" id="263475"/>
    <lineage>
        <taxon>Bacteria</taxon>
        <taxon>Bacillati</taxon>
        <taxon>Bacillota</taxon>
        <taxon>Bacilli</taxon>
        <taxon>Bacillales</taxon>
        <taxon>Caryophanaceae</taxon>
        <taxon>Viridibacillus</taxon>
    </lineage>
</organism>
<keyword evidence="1" id="KW-0805">Transcription regulation</keyword>
<evidence type="ECO:0000256" key="3">
    <source>
        <dbReference type="ARBA" id="ARBA00023163"/>
    </source>
</evidence>
<proteinExistence type="predicted"/>
<dbReference type="CDD" id="cd07377">
    <property type="entry name" value="WHTH_GntR"/>
    <property type="match status" value="1"/>
</dbReference>
<dbReference type="GeneID" id="301138075"/>